<organism evidence="1">
    <name type="scientific">Ananas comosus var. bracteatus</name>
    <name type="common">red pineapple</name>
    <dbReference type="NCBI Taxonomy" id="296719"/>
    <lineage>
        <taxon>Eukaryota</taxon>
        <taxon>Viridiplantae</taxon>
        <taxon>Streptophyta</taxon>
        <taxon>Embryophyta</taxon>
        <taxon>Tracheophyta</taxon>
        <taxon>Spermatophyta</taxon>
        <taxon>Magnoliopsida</taxon>
        <taxon>Liliopsida</taxon>
        <taxon>Poales</taxon>
        <taxon>Bromeliaceae</taxon>
        <taxon>Bromelioideae</taxon>
        <taxon>Ananas</taxon>
    </lineage>
</organism>
<evidence type="ECO:0000313" key="1">
    <source>
        <dbReference type="EMBL" id="CAD1847971.1"/>
    </source>
</evidence>
<protein>
    <submittedName>
        <fullName evidence="1">Uncharacterized protein</fullName>
    </submittedName>
</protein>
<proteinExistence type="predicted"/>
<dbReference type="AlphaFoldDB" id="A0A6V7QYN9"/>
<gene>
    <name evidence="1" type="ORF">CB5_LOCUS31182</name>
</gene>
<dbReference type="EMBL" id="CAJEUB010000064">
    <property type="protein sequence ID" value="CAD1847971.1"/>
    <property type="molecule type" value="Genomic_DNA"/>
</dbReference>
<accession>A0A6V7QYN9</accession>
<reference evidence="1" key="1">
    <citation type="submission" date="2020-07" db="EMBL/GenBank/DDBJ databases">
        <authorList>
            <person name="Lin J."/>
        </authorList>
    </citation>
    <scope>NUCLEOTIDE SEQUENCE</scope>
</reference>
<name>A0A6V7QYN9_ANACO</name>
<sequence length="118" mass="12971">MVFFGDHRLYHVAMPPLQSVFEASCREIGDKESLIGSDCFWYSSERIDSRNSVQVVLFNGKIMHAPTHNLFGECSSEADMGQYCGLSDGLANMKESSTISGLFAPLFSIDIKVLLGLG</sequence>